<evidence type="ECO:0000259" key="1">
    <source>
        <dbReference type="Pfam" id="PF14111"/>
    </source>
</evidence>
<protein>
    <recommendedName>
        <fullName evidence="1">DUF4283 domain-containing protein</fullName>
    </recommendedName>
</protein>
<organism evidence="2 3">
    <name type="scientific">Cinchona calisaya</name>
    <dbReference type="NCBI Taxonomy" id="153742"/>
    <lineage>
        <taxon>Eukaryota</taxon>
        <taxon>Viridiplantae</taxon>
        <taxon>Streptophyta</taxon>
        <taxon>Embryophyta</taxon>
        <taxon>Tracheophyta</taxon>
        <taxon>Spermatophyta</taxon>
        <taxon>Magnoliopsida</taxon>
        <taxon>eudicotyledons</taxon>
        <taxon>Gunneridae</taxon>
        <taxon>Pentapetalae</taxon>
        <taxon>asterids</taxon>
        <taxon>lamiids</taxon>
        <taxon>Gentianales</taxon>
        <taxon>Rubiaceae</taxon>
        <taxon>Cinchonoideae</taxon>
        <taxon>Cinchoneae</taxon>
        <taxon>Cinchona</taxon>
    </lineage>
</organism>
<reference evidence="2 3" key="1">
    <citation type="submission" date="2024-11" db="EMBL/GenBank/DDBJ databases">
        <title>A near-complete genome assembly of Cinchona calisaya.</title>
        <authorList>
            <person name="Lian D.C."/>
            <person name="Zhao X.W."/>
            <person name="Wei L."/>
        </authorList>
    </citation>
    <scope>NUCLEOTIDE SEQUENCE [LARGE SCALE GENOMIC DNA]</scope>
    <source>
        <tissue evidence="2">Nenye</tissue>
    </source>
</reference>
<accession>A0ABD2Y8J1</accession>
<dbReference type="InterPro" id="IPR025558">
    <property type="entry name" value="DUF4283"/>
</dbReference>
<dbReference type="PANTHER" id="PTHR31286:SF99">
    <property type="entry name" value="DUF4283 DOMAIN-CONTAINING PROTEIN"/>
    <property type="match status" value="1"/>
</dbReference>
<dbReference type="EMBL" id="JBJUIK010000014">
    <property type="protein sequence ID" value="KAL3503796.1"/>
    <property type="molecule type" value="Genomic_DNA"/>
</dbReference>
<keyword evidence="3" id="KW-1185">Reference proteome</keyword>
<dbReference type="Pfam" id="PF14111">
    <property type="entry name" value="DUF4283"/>
    <property type="match status" value="1"/>
</dbReference>
<evidence type="ECO:0000313" key="2">
    <source>
        <dbReference type="EMBL" id="KAL3503796.1"/>
    </source>
</evidence>
<dbReference type="Proteomes" id="UP001630127">
    <property type="component" value="Unassembled WGS sequence"/>
</dbReference>
<evidence type="ECO:0000313" key="3">
    <source>
        <dbReference type="Proteomes" id="UP001630127"/>
    </source>
</evidence>
<dbReference type="AlphaFoldDB" id="A0ABD2Y8J1"/>
<feature type="domain" description="DUF4283" evidence="1">
    <location>
        <begin position="29"/>
        <end position="96"/>
    </location>
</feature>
<sequence>MESTKETRQPDEPKIQFSEEELLRICKPWKQAVIIKLLDYRLGLNFLATKLQSIWMTQVRIQISQLGEGYFAVRFEHPDDYFTILGGGPRYINDHTCMSRDGNQSSNRKGKIRYYNLVGTTA</sequence>
<dbReference type="InterPro" id="IPR040256">
    <property type="entry name" value="At4g02000-like"/>
</dbReference>
<name>A0ABD2Y8J1_9GENT</name>
<proteinExistence type="predicted"/>
<comment type="caution">
    <text evidence="2">The sequence shown here is derived from an EMBL/GenBank/DDBJ whole genome shotgun (WGS) entry which is preliminary data.</text>
</comment>
<gene>
    <name evidence="2" type="ORF">ACH5RR_033637</name>
</gene>
<dbReference type="PANTHER" id="PTHR31286">
    <property type="entry name" value="GLYCINE-RICH CELL WALL STRUCTURAL PROTEIN 1.8-LIKE"/>
    <property type="match status" value="1"/>
</dbReference>